<protein>
    <submittedName>
        <fullName evidence="1">Uncharacterized protein</fullName>
    </submittedName>
</protein>
<reference evidence="1 2" key="1">
    <citation type="journal article" date="2024" name="Microbiology">
        <title>Methylomarinum rosea sp. nov., a novel halophilic methanotrophic bacterium from the hypersaline Lake Elton.</title>
        <authorList>
            <person name="Suleimanov R.Z."/>
            <person name="Oshkin I.Y."/>
            <person name="Danilova O.V."/>
            <person name="Suzina N.E."/>
            <person name="Dedysh S.N."/>
        </authorList>
    </citation>
    <scope>NUCLEOTIDE SEQUENCE [LARGE SCALE GENOMIC DNA]</scope>
    <source>
        <strain evidence="1 2">Ch1-1</strain>
    </source>
</reference>
<sequence length="112" mass="13070">MNPITIEAPRKRSLDEILARQAQERGLDPMPLETDLLLKRVKDGGHSGQFLADAFISAYRTDQPFNHSLGELIRLDAEGFRLFHEILHIRHVSRWLDSEYYEIEQQIKEVMP</sequence>
<dbReference type="RefSeq" id="WP_305907181.1">
    <property type="nucleotide sequence ID" value="NZ_CP157743.1"/>
</dbReference>
<accession>A0AAU7NSV8</accession>
<gene>
    <name evidence="1" type="ORF">Q9L42_017285</name>
</gene>
<dbReference type="EMBL" id="CP157743">
    <property type="protein sequence ID" value="XBS20089.1"/>
    <property type="molecule type" value="Genomic_DNA"/>
</dbReference>
<dbReference type="Proteomes" id="UP001225378">
    <property type="component" value="Chromosome"/>
</dbReference>
<dbReference type="AlphaFoldDB" id="A0AAU7NSV8"/>
<evidence type="ECO:0000313" key="1">
    <source>
        <dbReference type="EMBL" id="XBS20089.1"/>
    </source>
</evidence>
<keyword evidence="2" id="KW-1185">Reference proteome</keyword>
<name>A0AAU7NSV8_9GAMM</name>
<dbReference type="KEGG" id="mech:Q9L42_017285"/>
<organism evidence="1 2">
    <name type="scientific">Methylomarinum roseum</name>
    <dbReference type="NCBI Taxonomy" id="3067653"/>
    <lineage>
        <taxon>Bacteria</taxon>
        <taxon>Pseudomonadati</taxon>
        <taxon>Pseudomonadota</taxon>
        <taxon>Gammaproteobacteria</taxon>
        <taxon>Methylococcales</taxon>
        <taxon>Methylococcaceae</taxon>
        <taxon>Methylomarinum</taxon>
    </lineage>
</organism>
<proteinExistence type="predicted"/>
<evidence type="ECO:0000313" key="2">
    <source>
        <dbReference type="Proteomes" id="UP001225378"/>
    </source>
</evidence>